<dbReference type="Proteomes" id="UP000265663">
    <property type="component" value="Unassembled WGS sequence"/>
</dbReference>
<evidence type="ECO:0000313" key="2">
    <source>
        <dbReference type="EMBL" id="RMZ71179.1"/>
    </source>
</evidence>
<dbReference type="InterPro" id="IPR038883">
    <property type="entry name" value="AN11006-like"/>
</dbReference>
<dbReference type="PANTHER" id="PTHR42085">
    <property type="entry name" value="F-BOX DOMAIN-CONTAINING PROTEIN"/>
    <property type="match status" value="1"/>
</dbReference>
<name>A0A3M7M9X7_9PLEO</name>
<evidence type="ECO:0000256" key="1">
    <source>
        <dbReference type="SAM" id="MobiDB-lite"/>
    </source>
</evidence>
<organism evidence="2 3">
    <name type="scientific">Pyrenophora seminiperda CCB06</name>
    <dbReference type="NCBI Taxonomy" id="1302712"/>
    <lineage>
        <taxon>Eukaryota</taxon>
        <taxon>Fungi</taxon>
        <taxon>Dikarya</taxon>
        <taxon>Ascomycota</taxon>
        <taxon>Pezizomycotina</taxon>
        <taxon>Dothideomycetes</taxon>
        <taxon>Pleosporomycetidae</taxon>
        <taxon>Pleosporales</taxon>
        <taxon>Pleosporineae</taxon>
        <taxon>Pleosporaceae</taxon>
        <taxon>Pyrenophora</taxon>
    </lineage>
</organism>
<dbReference type="EMBL" id="KE747826">
    <property type="protein sequence ID" value="RMZ71179.1"/>
    <property type="molecule type" value="Genomic_DNA"/>
</dbReference>
<gene>
    <name evidence="2" type="ORF">GMOD_00005695</name>
</gene>
<dbReference type="AlphaFoldDB" id="A0A3M7M9X7"/>
<feature type="region of interest" description="Disordered" evidence="1">
    <location>
        <begin position="1"/>
        <end position="24"/>
    </location>
</feature>
<dbReference type="OrthoDB" id="2951834at2759"/>
<accession>A0A3M7M9X7</accession>
<dbReference type="PANTHER" id="PTHR42085:SF4">
    <property type="entry name" value="F-BOX DOMAIN-CONTAINING PROTEIN"/>
    <property type="match status" value="1"/>
</dbReference>
<protein>
    <submittedName>
        <fullName evidence="2">Lysosomal cystine transporter</fullName>
    </submittedName>
</protein>
<sequence length="272" mass="30187">MPIAQANESTLIPTTTLNNPSPFSLNKDVVPSENSHPFQQPRNRFTRSEQTDSIFFRLPAELRNQIYEELLCAGTPSRKALASDPTIASTPNTSPVYPAILSTCKRIHEEAQDLPYTTHIFNAHASLLTSLPHLTSPAKPVLDATHASKIQRWKLSLRLDTDPRFTAKQATAAFTGAEYLEIHVWQSMFDGCDDGVLRLFLDVRGVGVARVTGCADEARARLLEERMMTPSGKDEDQMCICEEVVCGKCGKKVCGGEGMEWFGRDAWTFGNR</sequence>
<evidence type="ECO:0000313" key="3">
    <source>
        <dbReference type="Proteomes" id="UP000265663"/>
    </source>
</evidence>
<reference evidence="2 3" key="1">
    <citation type="journal article" date="2014" name="PLoS ONE">
        <title>De novo Genome Assembly of the Fungal Plant Pathogen Pyrenophora semeniperda.</title>
        <authorList>
            <person name="Soliai M.M."/>
            <person name="Meyer S.E."/>
            <person name="Udall J.A."/>
            <person name="Elzinga D.E."/>
            <person name="Hermansen R.A."/>
            <person name="Bodily P.M."/>
            <person name="Hart A.A."/>
            <person name="Coleman C.E."/>
        </authorList>
    </citation>
    <scope>NUCLEOTIDE SEQUENCE [LARGE SCALE GENOMIC DNA]</scope>
    <source>
        <strain evidence="2 3">CCB06</strain>
        <tissue evidence="2">Mycelium</tissue>
    </source>
</reference>
<keyword evidence="3" id="KW-1185">Reference proteome</keyword>
<proteinExistence type="predicted"/>